<sequence length="153" mass="16933">MKTSKIVVCVLFCFVLPCVFQSTRVALNHLESVPEKLNLLEDFRVFGNSHSQAEQSEKRYDAYKEIMGTLQQHLADSKRKLEYFGDKKTGSDISAIQSTSCNCRANTSFMTSSLLSNSGSFTKSALCLDSNAAKKDATSVTLNGMKLQTGREK</sequence>
<keyword evidence="3" id="KW-1185">Reference proteome</keyword>
<protein>
    <submittedName>
        <fullName evidence="2">Uncharacterized protein</fullName>
    </submittedName>
</protein>
<dbReference type="InterPro" id="IPR026652">
    <property type="entry name" value="CEP128"/>
</dbReference>
<accession>A0A8D0C8U8</accession>
<evidence type="ECO:0000313" key="3">
    <source>
        <dbReference type="Proteomes" id="UP000694421"/>
    </source>
</evidence>
<dbReference type="PANTHER" id="PTHR46657:SF1">
    <property type="entry name" value="CENTROSOMAL PROTEIN OF 128 KDA"/>
    <property type="match status" value="1"/>
</dbReference>
<keyword evidence="1" id="KW-0732">Signal</keyword>
<reference evidence="2" key="2">
    <citation type="submission" date="2025-09" db="UniProtKB">
        <authorList>
            <consortium name="Ensembl"/>
        </authorList>
    </citation>
    <scope>IDENTIFICATION</scope>
</reference>
<dbReference type="Ensembl" id="ENSSMRT00000018404.1">
    <property type="protein sequence ID" value="ENSSMRP00000015763.1"/>
    <property type="gene ID" value="ENSSMRG00000012262.1"/>
</dbReference>
<dbReference type="GO" id="GO:0005814">
    <property type="term" value="C:centriole"/>
    <property type="evidence" value="ECO:0007669"/>
    <property type="project" value="TreeGrafter"/>
</dbReference>
<reference evidence="2" key="1">
    <citation type="submission" date="2025-08" db="UniProtKB">
        <authorList>
            <consortium name="Ensembl"/>
        </authorList>
    </citation>
    <scope>IDENTIFICATION</scope>
</reference>
<dbReference type="GO" id="GO:0000922">
    <property type="term" value="C:spindle pole"/>
    <property type="evidence" value="ECO:0007669"/>
    <property type="project" value="TreeGrafter"/>
</dbReference>
<dbReference type="PANTHER" id="PTHR46657">
    <property type="entry name" value="CENTROSOMAL PROTEIN OF 128 KDA"/>
    <property type="match status" value="1"/>
</dbReference>
<dbReference type="OMA" id="KMDANAR"/>
<evidence type="ECO:0000256" key="1">
    <source>
        <dbReference type="SAM" id="SignalP"/>
    </source>
</evidence>
<proteinExistence type="predicted"/>
<evidence type="ECO:0000313" key="2">
    <source>
        <dbReference type="Ensembl" id="ENSSMRP00000015763.1"/>
    </source>
</evidence>
<organism evidence="2 3">
    <name type="scientific">Salvator merianae</name>
    <name type="common">Argentine black and white tegu</name>
    <name type="synonym">Tupinambis merianae</name>
    <dbReference type="NCBI Taxonomy" id="96440"/>
    <lineage>
        <taxon>Eukaryota</taxon>
        <taxon>Metazoa</taxon>
        <taxon>Chordata</taxon>
        <taxon>Craniata</taxon>
        <taxon>Vertebrata</taxon>
        <taxon>Euteleostomi</taxon>
        <taxon>Lepidosauria</taxon>
        <taxon>Squamata</taxon>
        <taxon>Bifurcata</taxon>
        <taxon>Unidentata</taxon>
        <taxon>Episquamata</taxon>
        <taxon>Laterata</taxon>
        <taxon>Teiioidea</taxon>
        <taxon>Teiidae</taxon>
        <taxon>Salvator</taxon>
    </lineage>
</organism>
<dbReference type="AlphaFoldDB" id="A0A8D0C8U8"/>
<dbReference type="GeneTree" id="ENSGT00940000166751"/>
<name>A0A8D0C8U8_SALMN</name>
<feature type="chain" id="PRO_5034832186" evidence="1">
    <location>
        <begin position="22"/>
        <end position="153"/>
    </location>
</feature>
<feature type="signal peptide" evidence="1">
    <location>
        <begin position="1"/>
        <end position="21"/>
    </location>
</feature>
<dbReference type="Proteomes" id="UP000694421">
    <property type="component" value="Unplaced"/>
</dbReference>